<dbReference type="CDD" id="cd06173">
    <property type="entry name" value="MFS_MefA_like"/>
    <property type="match status" value="1"/>
</dbReference>
<dbReference type="AlphaFoldDB" id="A0A2S6IE28"/>
<evidence type="ECO:0000313" key="9">
    <source>
        <dbReference type="Proteomes" id="UP000239485"/>
    </source>
</evidence>
<dbReference type="PANTHER" id="PTHR23513:SF11">
    <property type="entry name" value="STAPHYLOFERRIN A TRANSPORTER"/>
    <property type="match status" value="1"/>
</dbReference>
<dbReference type="SUPFAM" id="SSF103473">
    <property type="entry name" value="MFS general substrate transporter"/>
    <property type="match status" value="1"/>
</dbReference>
<keyword evidence="5 7" id="KW-1133">Transmembrane helix</keyword>
<keyword evidence="6 7" id="KW-0472">Membrane</keyword>
<dbReference type="InterPro" id="IPR036259">
    <property type="entry name" value="MFS_trans_sf"/>
</dbReference>
<keyword evidence="2" id="KW-0813">Transport</keyword>
<evidence type="ECO:0000256" key="1">
    <source>
        <dbReference type="ARBA" id="ARBA00004651"/>
    </source>
</evidence>
<dbReference type="GO" id="GO:0005886">
    <property type="term" value="C:plasma membrane"/>
    <property type="evidence" value="ECO:0007669"/>
    <property type="project" value="UniProtKB-SubCell"/>
</dbReference>
<dbReference type="OrthoDB" id="69054at2"/>
<proteinExistence type="predicted"/>
<evidence type="ECO:0000313" key="8">
    <source>
        <dbReference type="EMBL" id="PPK92461.1"/>
    </source>
</evidence>
<evidence type="ECO:0000256" key="4">
    <source>
        <dbReference type="ARBA" id="ARBA00022692"/>
    </source>
</evidence>
<accession>A0A2S6IE28</accession>
<evidence type="ECO:0000256" key="7">
    <source>
        <dbReference type="SAM" id="Phobius"/>
    </source>
</evidence>
<comment type="subcellular location">
    <subcellularLocation>
        <location evidence="1">Cell membrane</location>
        <topology evidence="1">Multi-pass membrane protein</topology>
    </subcellularLocation>
</comment>
<dbReference type="PANTHER" id="PTHR23513">
    <property type="entry name" value="INTEGRAL MEMBRANE EFFLUX PROTEIN-RELATED"/>
    <property type="match status" value="1"/>
</dbReference>
<keyword evidence="9" id="KW-1185">Reference proteome</keyword>
<protein>
    <submittedName>
        <fullName evidence="8">Putative MFS family arabinose efflux permease</fullName>
    </submittedName>
</protein>
<feature type="transmembrane region" description="Helical" evidence="7">
    <location>
        <begin position="179"/>
        <end position="198"/>
    </location>
</feature>
<dbReference type="Pfam" id="PF05977">
    <property type="entry name" value="MFS_3"/>
    <property type="match status" value="1"/>
</dbReference>
<organism evidence="8 9">
    <name type="scientific">Kineococcus xinjiangensis</name>
    <dbReference type="NCBI Taxonomy" id="512762"/>
    <lineage>
        <taxon>Bacteria</taxon>
        <taxon>Bacillati</taxon>
        <taxon>Actinomycetota</taxon>
        <taxon>Actinomycetes</taxon>
        <taxon>Kineosporiales</taxon>
        <taxon>Kineosporiaceae</taxon>
        <taxon>Kineococcus</taxon>
    </lineage>
</organism>
<feature type="transmembrane region" description="Helical" evidence="7">
    <location>
        <begin position="329"/>
        <end position="351"/>
    </location>
</feature>
<feature type="transmembrane region" description="Helical" evidence="7">
    <location>
        <begin position="363"/>
        <end position="382"/>
    </location>
</feature>
<feature type="transmembrane region" description="Helical" evidence="7">
    <location>
        <begin position="303"/>
        <end position="323"/>
    </location>
</feature>
<sequence length="444" mass="44751">MAETSRVAPRALRPLRHPHYRLLAASMALSLLSAGLWTVALVWQVVALGGGPQDLSLVVSLGAFGMLLTTLLGGVLADRVPQRHILLAVAVVQAGSTGVVAALSLAQVLALWHLAAAGLLSGLAAGVYYPAYSALLPALLPEEELLAANGLEGALRPIFVQAGGPALAGVLVAAASPGAALGATALAAAASAACLLALPVTPLRRDLAAGAGTATSPVRAVLGDLAEGFRFMVRTRWLLVTLLFASGMVLAMMGPLEVLTPFAVRDRAGGGPREHALVLAAFGLGGALGSAVVASLRMPRRYLTVMTLMWGVGCVPMVVFGLSTALWPMVVAGAVAGALFNAPMVIWGTLLQRRVPPALLGRVASLDFFVSLALMPASMALAGPAAALFGMTAVFLVAGLVPLALAVVAVVAGRLPADEIAHPLDGSASPAGCAPEPLPEAAGA</sequence>
<dbReference type="Gene3D" id="1.20.1250.20">
    <property type="entry name" value="MFS general substrate transporter like domains"/>
    <property type="match status" value="1"/>
</dbReference>
<evidence type="ECO:0000256" key="3">
    <source>
        <dbReference type="ARBA" id="ARBA00022475"/>
    </source>
</evidence>
<keyword evidence="4 7" id="KW-0812">Transmembrane</keyword>
<feature type="transmembrane region" description="Helical" evidence="7">
    <location>
        <begin position="153"/>
        <end position="173"/>
    </location>
</feature>
<dbReference type="EMBL" id="PTJD01000014">
    <property type="protein sequence ID" value="PPK92461.1"/>
    <property type="molecule type" value="Genomic_DNA"/>
</dbReference>
<feature type="transmembrane region" description="Helical" evidence="7">
    <location>
        <begin position="84"/>
        <end position="105"/>
    </location>
</feature>
<comment type="caution">
    <text evidence="8">The sequence shown here is derived from an EMBL/GenBank/DDBJ whole genome shotgun (WGS) entry which is preliminary data.</text>
</comment>
<dbReference type="InterPro" id="IPR010290">
    <property type="entry name" value="TM_effector"/>
</dbReference>
<feature type="transmembrane region" description="Helical" evidence="7">
    <location>
        <begin position="55"/>
        <end position="77"/>
    </location>
</feature>
<feature type="transmembrane region" description="Helical" evidence="7">
    <location>
        <begin position="276"/>
        <end position="296"/>
    </location>
</feature>
<gene>
    <name evidence="8" type="ORF">CLV92_11462</name>
</gene>
<reference evidence="8 9" key="1">
    <citation type="submission" date="2018-02" db="EMBL/GenBank/DDBJ databases">
        <title>Genomic Encyclopedia of Archaeal and Bacterial Type Strains, Phase II (KMG-II): from individual species to whole genera.</title>
        <authorList>
            <person name="Goeker M."/>
        </authorList>
    </citation>
    <scope>NUCLEOTIDE SEQUENCE [LARGE SCALE GENOMIC DNA]</scope>
    <source>
        <strain evidence="8 9">DSM 22857</strain>
    </source>
</reference>
<feature type="transmembrane region" description="Helical" evidence="7">
    <location>
        <begin position="237"/>
        <end position="256"/>
    </location>
</feature>
<dbReference type="Proteomes" id="UP000239485">
    <property type="component" value="Unassembled WGS sequence"/>
</dbReference>
<evidence type="ECO:0000256" key="6">
    <source>
        <dbReference type="ARBA" id="ARBA00023136"/>
    </source>
</evidence>
<evidence type="ECO:0000256" key="5">
    <source>
        <dbReference type="ARBA" id="ARBA00022989"/>
    </source>
</evidence>
<feature type="transmembrane region" description="Helical" evidence="7">
    <location>
        <begin position="111"/>
        <end position="132"/>
    </location>
</feature>
<dbReference type="RefSeq" id="WP_104434702.1">
    <property type="nucleotide sequence ID" value="NZ_PTJD01000014.1"/>
</dbReference>
<name>A0A2S6IE28_9ACTN</name>
<evidence type="ECO:0000256" key="2">
    <source>
        <dbReference type="ARBA" id="ARBA00022448"/>
    </source>
</evidence>
<feature type="transmembrane region" description="Helical" evidence="7">
    <location>
        <begin position="388"/>
        <end position="412"/>
    </location>
</feature>
<feature type="transmembrane region" description="Helical" evidence="7">
    <location>
        <begin position="20"/>
        <end position="43"/>
    </location>
</feature>
<keyword evidence="3" id="KW-1003">Cell membrane</keyword>